<keyword evidence="3" id="KW-1185">Reference proteome</keyword>
<dbReference type="InterPro" id="IPR043502">
    <property type="entry name" value="DNA/RNA_pol_sf"/>
</dbReference>
<dbReference type="SUPFAM" id="SSF56672">
    <property type="entry name" value="DNA/RNA polymerases"/>
    <property type="match status" value="1"/>
</dbReference>
<dbReference type="HOGENOM" id="CLU_178721_0_0_1"/>
<evidence type="ECO:0000259" key="1">
    <source>
        <dbReference type="Pfam" id="PF17919"/>
    </source>
</evidence>
<feature type="non-terminal residue" evidence="2">
    <location>
        <position position="74"/>
    </location>
</feature>
<organism evidence="2 3">
    <name type="scientific">Hebeloma cylindrosporum</name>
    <dbReference type="NCBI Taxonomy" id="76867"/>
    <lineage>
        <taxon>Eukaryota</taxon>
        <taxon>Fungi</taxon>
        <taxon>Dikarya</taxon>
        <taxon>Basidiomycota</taxon>
        <taxon>Agaricomycotina</taxon>
        <taxon>Agaricomycetes</taxon>
        <taxon>Agaricomycetidae</taxon>
        <taxon>Agaricales</taxon>
        <taxon>Agaricineae</taxon>
        <taxon>Hymenogastraceae</taxon>
        <taxon>Hebeloma</taxon>
    </lineage>
</organism>
<accession>A0A0C2XC31</accession>
<protein>
    <recommendedName>
        <fullName evidence="1">Reverse transcriptase/retrotransposon-derived protein RNase H-like domain-containing protein</fullName>
    </recommendedName>
</protein>
<name>A0A0C2XC31_HEBCY</name>
<evidence type="ECO:0000313" key="2">
    <source>
        <dbReference type="EMBL" id="KIM35493.1"/>
    </source>
</evidence>
<dbReference type="EMBL" id="KN831819">
    <property type="protein sequence ID" value="KIM35493.1"/>
    <property type="molecule type" value="Genomic_DNA"/>
</dbReference>
<reference evidence="2 3" key="1">
    <citation type="submission" date="2014-04" db="EMBL/GenBank/DDBJ databases">
        <authorList>
            <consortium name="DOE Joint Genome Institute"/>
            <person name="Kuo A."/>
            <person name="Gay G."/>
            <person name="Dore J."/>
            <person name="Kohler A."/>
            <person name="Nagy L.G."/>
            <person name="Floudas D."/>
            <person name="Copeland A."/>
            <person name="Barry K.W."/>
            <person name="Cichocki N."/>
            <person name="Veneault-Fourrey C."/>
            <person name="LaButti K."/>
            <person name="Lindquist E.A."/>
            <person name="Lipzen A."/>
            <person name="Lundell T."/>
            <person name="Morin E."/>
            <person name="Murat C."/>
            <person name="Sun H."/>
            <person name="Tunlid A."/>
            <person name="Henrissat B."/>
            <person name="Grigoriev I.V."/>
            <person name="Hibbett D.S."/>
            <person name="Martin F."/>
            <person name="Nordberg H.P."/>
            <person name="Cantor M.N."/>
            <person name="Hua S.X."/>
        </authorList>
    </citation>
    <scope>NUCLEOTIDE SEQUENCE [LARGE SCALE GENOMIC DNA]</scope>
    <source>
        <strain evidence="3">h7</strain>
    </source>
</reference>
<sequence length="74" mass="8265">MKGYSLEGLWMREHTHAFLKLKIALTCEPVLKGPKFDGTPFVVTTDGCKHGFAGMLTQRHTTVLPNGKEVSRLH</sequence>
<dbReference type="STRING" id="686832.A0A0C2XC31"/>
<dbReference type="InterPro" id="IPR041577">
    <property type="entry name" value="RT_RNaseH_2"/>
</dbReference>
<dbReference type="Proteomes" id="UP000053424">
    <property type="component" value="Unassembled WGS sequence"/>
</dbReference>
<dbReference type="Pfam" id="PF17919">
    <property type="entry name" value="RT_RNaseH_2"/>
    <property type="match status" value="1"/>
</dbReference>
<reference evidence="3" key="2">
    <citation type="submission" date="2015-01" db="EMBL/GenBank/DDBJ databases">
        <title>Evolutionary Origins and Diversification of the Mycorrhizal Mutualists.</title>
        <authorList>
            <consortium name="DOE Joint Genome Institute"/>
            <consortium name="Mycorrhizal Genomics Consortium"/>
            <person name="Kohler A."/>
            <person name="Kuo A."/>
            <person name="Nagy L.G."/>
            <person name="Floudas D."/>
            <person name="Copeland A."/>
            <person name="Barry K.W."/>
            <person name="Cichocki N."/>
            <person name="Veneault-Fourrey C."/>
            <person name="LaButti K."/>
            <person name="Lindquist E.A."/>
            <person name="Lipzen A."/>
            <person name="Lundell T."/>
            <person name="Morin E."/>
            <person name="Murat C."/>
            <person name="Riley R."/>
            <person name="Ohm R."/>
            <person name="Sun H."/>
            <person name="Tunlid A."/>
            <person name="Henrissat B."/>
            <person name="Grigoriev I.V."/>
            <person name="Hibbett D.S."/>
            <person name="Martin F."/>
        </authorList>
    </citation>
    <scope>NUCLEOTIDE SEQUENCE [LARGE SCALE GENOMIC DNA]</scope>
    <source>
        <strain evidence="3">h7</strain>
    </source>
</reference>
<evidence type="ECO:0000313" key="3">
    <source>
        <dbReference type="Proteomes" id="UP000053424"/>
    </source>
</evidence>
<dbReference type="OrthoDB" id="2662456at2759"/>
<feature type="domain" description="Reverse transcriptase/retrotransposon-derived protein RNase H-like" evidence="1">
    <location>
        <begin position="10"/>
        <end position="61"/>
    </location>
</feature>
<dbReference type="AlphaFoldDB" id="A0A0C2XC31"/>
<gene>
    <name evidence="2" type="ORF">M413DRAFT_33797</name>
</gene>
<proteinExistence type="predicted"/>